<dbReference type="GO" id="GO:0009253">
    <property type="term" value="P:peptidoglycan catabolic process"/>
    <property type="evidence" value="ECO:0007669"/>
    <property type="project" value="TreeGrafter"/>
</dbReference>
<comment type="caution">
    <text evidence="3">The sequence shown here is derived from an EMBL/GenBank/DDBJ whole genome shotgun (WGS) entry which is preliminary data.</text>
</comment>
<evidence type="ECO:0000256" key="1">
    <source>
        <dbReference type="SAM" id="MobiDB-lite"/>
    </source>
</evidence>
<dbReference type="Gene3D" id="1.10.8.350">
    <property type="entry name" value="Bacterial muramidase"/>
    <property type="match status" value="1"/>
</dbReference>
<dbReference type="SUPFAM" id="SSF53955">
    <property type="entry name" value="Lysozyme-like"/>
    <property type="match status" value="1"/>
</dbReference>
<dbReference type="InterPro" id="IPR043426">
    <property type="entry name" value="MltB-like"/>
</dbReference>
<dbReference type="InterPro" id="IPR023346">
    <property type="entry name" value="Lysozyme-like_dom_sf"/>
</dbReference>
<dbReference type="Proteomes" id="UP000503820">
    <property type="component" value="Unassembled WGS sequence"/>
</dbReference>
<dbReference type="InterPro" id="IPR031304">
    <property type="entry name" value="SLT_2"/>
</dbReference>
<evidence type="ECO:0000259" key="2">
    <source>
        <dbReference type="Pfam" id="PF13406"/>
    </source>
</evidence>
<feature type="domain" description="Transglycosylase SLT" evidence="2">
    <location>
        <begin position="162"/>
        <end position="339"/>
    </location>
</feature>
<sequence>MEGQADDAATVAAVASRLAEEGADAATVRMPVSSISAPQGHSGSDKGPQSGLQSGPRFLVAGTSTAGIVFTEPGSGADPASGDDTDGVARRLAAMLSWQPLVDRLVADGFDRGSLNDLFYRMGHAYSPHAMGHKMRALFRRKFYPPPPLPPGEPAPAPAVYEWVLEEATLQRARDFMQEHDALLRGAEARFGVPKEVAVGLLLVETRLGTYLGKEMALRNLASLAATDSLVLLAPEMEGLTMTPDRSQWLEVRMGQKSRWAYAELKALLSHAADNEVDPVSMPGSVYGAIGICQFMPSNIPHYGVDGDGDGRVDLFNLHDAVHSLAHFLKSHGWKKGMDRAGQHSVLKRYNNSNIYANSILAVADALRQKAANP</sequence>
<dbReference type="CDD" id="cd13399">
    <property type="entry name" value="Slt35-like"/>
    <property type="match status" value="1"/>
</dbReference>
<keyword evidence="4" id="KW-1185">Reference proteome</keyword>
<name>A0A7J0BTH5_9BACT</name>
<dbReference type="Pfam" id="PF13406">
    <property type="entry name" value="SLT_2"/>
    <property type="match status" value="1"/>
</dbReference>
<feature type="compositionally biased region" description="Polar residues" evidence="1">
    <location>
        <begin position="33"/>
        <end position="42"/>
    </location>
</feature>
<dbReference type="PANTHER" id="PTHR30163">
    <property type="entry name" value="MEMBRANE-BOUND LYTIC MUREIN TRANSGLYCOSYLASE B"/>
    <property type="match status" value="1"/>
</dbReference>
<dbReference type="PANTHER" id="PTHR30163:SF8">
    <property type="entry name" value="LYTIC MUREIN TRANSGLYCOSYLASE"/>
    <property type="match status" value="1"/>
</dbReference>
<protein>
    <recommendedName>
        <fullName evidence="2">Transglycosylase SLT domain-containing protein</fullName>
    </recommendedName>
</protein>
<dbReference type="EMBL" id="BLVP01000008">
    <property type="protein sequence ID" value="GFM36968.1"/>
    <property type="molecule type" value="Genomic_DNA"/>
</dbReference>
<proteinExistence type="predicted"/>
<gene>
    <name evidence="3" type="ORF">DSM19430T_16520</name>
</gene>
<dbReference type="AlphaFoldDB" id="A0A7J0BTH5"/>
<organism evidence="3 4">
    <name type="scientific">Desulfovibrio psychrotolerans</name>
    <dbReference type="NCBI Taxonomy" id="415242"/>
    <lineage>
        <taxon>Bacteria</taxon>
        <taxon>Pseudomonadati</taxon>
        <taxon>Thermodesulfobacteriota</taxon>
        <taxon>Desulfovibrionia</taxon>
        <taxon>Desulfovibrionales</taxon>
        <taxon>Desulfovibrionaceae</taxon>
        <taxon>Desulfovibrio</taxon>
    </lineage>
</organism>
<accession>A0A7J0BTH5</accession>
<feature type="region of interest" description="Disordered" evidence="1">
    <location>
        <begin position="22"/>
        <end position="57"/>
    </location>
</feature>
<reference evidence="3 4" key="1">
    <citation type="submission" date="2020-05" db="EMBL/GenBank/DDBJ databases">
        <title>Draft genome sequence of Desulfovibrio psychrotolerans JS1T.</title>
        <authorList>
            <person name="Ueno A."/>
            <person name="Tamazawa S."/>
            <person name="Tamamura S."/>
            <person name="Murakami T."/>
            <person name="Kiyama T."/>
            <person name="Inomata H."/>
            <person name="Amano Y."/>
            <person name="Miyakawa K."/>
            <person name="Tamaki H."/>
            <person name="Naganuma T."/>
            <person name="Kaneko K."/>
        </authorList>
    </citation>
    <scope>NUCLEOTIDE SEQUENCE [LARGE SCALE GENOMIC DNA]</scope>
    <source>
        <strain evidence="3 4">JS1</strain>
    </source>
</reference>
<evidence type="ECO:0000313" key="4">
    <source>
        <dbReference type="Proteomes" id="UP000503820"/>
    </source>
</evidence>
<evidence type="ECO:0000313" key="3">
    <source>
        <dbReference type="EMBL" id="GFM36968.1"/>
    </source>
</evidence>
<dbReference type="GO" id="GO:0008933">
    <property type="term" value="F:peptidoglycan lytic transglycosylase activity"/>
    <property type="evidence" value="ECO:0007669"/>
    <property type="project" value="TreeGrafter"/>
</dbReference>